<protein>
    <recommendedName>
        <fullName evidence="2">Dystrophin</fullName>
    </recommendedName>
</protein>
<feature type="non-terminal residue" evidence="1">
    <location>
        <position position="208"/>
    </location>
</feature>
<feature type="non-terminal residue" evidence="1">
    <location>
        <position position="1"/>
    </location>
</feature>
<dbReference type="EMBL" id="HACG01014855">
    <property type="protein sequence ID" value="CEK61720.1"/>
    <property type="molecule type" value="Transcribed_RNA"/>
</dbReference>
<proteinExistence type="predicted"/>
<sequence>DDTNSETASAVMEKQLELLGRRWAQICHWMEEQWLLLQELLMRWQQFADEQAKFNDWLTEKEGILQQMRAADLSTVDQVISQVKYLKSIENDMVEQVRRFDALNECGQQIVSVVDNQEAITKISALLEEFQERWEKLVQDMESQSKEIANSGVELSKISDYYEEDVTETVQPTLTAAATSSKRRHVESASRSEFDIDLKNLLDWMDRA</sequence>
<organism evidence="1">
    <name type="scientific">Arion vulgaris</name>
    <dbReference type="NCBI Taxonomy" id="1028688"/>
    <lineage>
        <taxon>Eukaryota</taxon>
        <taxon>Metazoa</taxon>
        <taxon>Spiralia</taxon>
        <taxon>Lophotrochozoa</taxon>
        <taxon>Mollusca</taxon>
        <taxon>Gastropoda</taxon>
        <taxon>Heterobranchia</taxon>
        <taxon>Euthyneura</taxon>
        <taxon>Panpulmonata</taxon>
        <taxon>Eupulmonata</taxon>
        <taxon>Stylommatophora</taxon>
        <taxon>Helicina</taxon>
        <taxon>Arionoidea</taxon>
        <taxon>Arionidae</taxon>
        <taxon>Arion</taxon>
    </lineage>
</organism>
<name>A0A0B6Z1Z0_9EUPU</name>
<gene>
    <name evidence="1" type="primary">ORF43049</name>
</gene>
<dbReference type="Gene3D" id="1.20.58.60">
    <property type="match status" value="1"/>
</dbReference>
<evidence type="ECO:0008006" key="2">
    <source>
        <dbReference type="Google" id="ProtNLM"/>
    </source>
</evidence>
<dbReference type="AlphaFoldDB" id="A0A0B6Z1Z0"/>
<dbReference type="InterPro" id="IPR002017">
    <property type="entry name" value="Spectrin_repeat"/>
</dbReference>
<dbReference type="InterPro" id="IPR018159">
    <property type="entry name" value="Spectrin/alpha-actinin"/>
</dbReference>
<evidence type="ECO:0000313" key="1">
    <source>
        <dbReference type="EMBL" id="CEK61720.1"/>
    </source>
</evidence>
<reference evidence="1" key="1">
    <citation type="submission" date="2014-12" db="EMBL/GenBank/DDBJ databases">
        <title>Insight into the proteome of Arion vulgaris.</title>
        <authorList>
            <person name="Aradska J."/>
            <person name="Bulat T."/>
            <person name="Smidak R."/>
            <person name="Sarate P."/>
            <person name="Gangsoo J."/>
            <person name="Sialana F."/>
            <person name="Bilban M."/>
            <person name="Lubec G."/>
        </authorList>
    </citation>
    <scope>NUCLEOTIDE SEQUENCE</scope>
    <source>
        <tissue evidence="1">Skin</tissue>
    </source>
</reference>
<dbReference type="Pfam" id="PF00435">
    <property type="entry name" value="Spectrin"/>
    <property type="match status" value="1"/>
</dbReference>
<accession>A0A0B6Z1Z0</accession>
<dbReference type="SMART" id="SM00150">
    <property type="entry name" value="SPEC"/>
    <property type="match status" value="1"/>
</dbReference>
<dbReference type="SUPFAM" id="SSF46966">
    <property type="entry name" value="Spectrin repeat"/>
    <property type="match status" value="1"/>
</dbReference>